<feature type="region of interest" description="Disordered" evidence="1">
    <location>
        <begin position="1"/>
        <end position="28"/>
    </location>
</feature>
<comment type="caution">
    <text evidence="3">The sequence shown here is derived from an EMBL/GenBank/DDBJ whole genome shotgun (WGS) entry which is preliminary data.</text>
</comment>
<sequence length="155" mass="16808">MVASTTSTETTRMEQPYTPTPSTGCKDRGGEPSIVTIPFVVLVVLLIVAVIVIVILVVCLCRQRSHRSDGANGAGVILNTRVKARGQGIALYVTPANTQHVPIGPPERHTWGSPQNDLSAVSSGHYEEMDFSLPVGKKSHRQKSEREVNVDQHNN</sequence>
<reference evidence="3 4" key="1">
    <citation type="submission" date="2024-02" db="EMBL/GenBank/DDBJ databases">
        <title>Chromosome-scale genome assembly of the rough periwinkle Littorina saxatilis.</title>
        <authorList>
            <person name="De Jode A."/>
            <person name="Faria R."/>
            <person name="Formenti G."/>
            <person name="Sims Y."/>
            <person name="Smith T.P."/>
            <person name="Tracey A."/>
            <person name="Wood J.M.D."/>
            <person name="Zagrodzka Z.B."/>
            <person name="Johannesson K."/>
            <person name="Butlin R.K."/>
            <person name="Leder E.H."/>
        </authorList>
    </citation>
    <scope>NUCLEOTIDE SEQUENCE [LARGE SCALE GENOMIC DNA]</scope>
    <source>
        <strain evidence="3">Snail1</strain>
        <tissue evidence="3">Muscle</tissue>
    </source>
</reference>
<gene>
    <name evidence="3" type="ORF">V1264_017940</name>
</gene>
<evidence type="ECO:0000256" key="2">
    <source>
        <dbReference type="SAM" id="Phobius"/>
    </source>
</evidence>
<evidence type="ECO:0000313" key="3">
    <source>
        <dbReference type="EMBL" id="KAK7106717.1"/>
    </source>
</evidence>
<organism evidence="3 4">
    <name type="scientific">Littorina saxatilis</name>
    <dbReference type="NCBI Taxonomy" id="31220"/>
    <lineage>
        <taxon>Eukaryota</taxon>
        <taxon>Metazoa</taxon>
        <taxon>Spiralia</taxon>
        <taxon>Lophotrochozoa</taxon>
        <taxon>Mollusca</taxon>
        <taxon>Gastropoda</taxon>
        <taxon>Caenogastropoda</taxon>
        <taxon>Littorinimorpha</taxon>
        <taxon>Littorinoidea</taxon>
        <taxon>Littorinidae</taxon>
        <taxon>Littorina</taxon>
    </lineage>
</organism>
<name>A0AAN9BJI2_9CAEN</name>
<dbReference type="Proteomes" id="UP001374579">
    <property type="component" value="Unassembled WGS sequence"/>
</dbReference>
<evidence type="ECO:0000313" key="4">
    <source>
        <dbReference type="Proteomes" id="UP001374579"/>
    </source>
</evidence>
<feature type="compositionally biased region" description="Polar residues" evidence="1">
    <location>
        <begin position="1"/>
        <end position="10"/>
    </location>
</feature>
<keyword evidence="2" id="KW-1133">Transmembrane helix</keyword>
<keyword evidence="2" id="KW-0472">Membrane</keyword>
<feature type="transmembrane region" description="Helical" evidence="2">
    <location>
        <begin position="37"/>
        <end position="61"/>
    </location>
</feature>
<keyword evidence="2" id="KW-0812">Transmembrane</keyword>
<feature type="compositionally biased region" description="Basic and acidic residues" evidence="1">
    <location>
        <begin position="142"/>
        <end position="155"/>
    </location>
</feature>
<protein>
    <submittedName>
        <fullName evidence="3">Uncharacterized protein</fullName>
    </submittedName>
</protein>
<evidence type="ECO:0000256" key="1">
    <source>
        <dbReference type="SAM" id="MobiDB-lite"/>
    </source>
</evidence>
<accession>A0AAN9BJI2</accession>
<keyword evidence="4" id="KW-1185">Reference proteome</keyword>
<dbReference type="EMBL" id="JBAMIC010000007">
    <property type="protein sequence ID" value="KAK7106717.1"/>
    <property type="molecule type" value="Genomic_DNA"/>
</dbReference>
<dbReference type="AlphaFoldDB" id="A0AAN9BJI2"/>
<feature type="region of interest" description="Disordered" evidence="1">
    <location>
        <begin position="136"/>
        <end position="155"/>
    </location>
</feature>
<proteinExistence type="predicted"/>